<sequence>MPITSQLCQLIFDYYRESPTDLLQLQPLMHCQISRAWGTLRINCPDASTLARVKQIFPLWQDPLSLLRVSKKVKLQVNGQLDSILPLNGLPLTKNL</sequence>
<dbReference type="Proteomes" id="UP001268256">
    <property type="component" value="Unassembled WGS sequence"/>
</dbReference>
<proteinExistence type="predicted"/>
<dbReference type="RefSeq" id="WP_322877814.1">
    <property type="nucleotide sequence ID" value="NZ_JAVMIP010000004.1"/>
</dbReference>
<protein>
    <submittedName>
        <fullName evidence="1">Uncharacterized protein</fullName>
    </submittedName>
</protein>
<evidence type="ECO:0000313" key="1">
    <source>
        <dbReference type="EMBL" id="MDS3860543.1"/>
    </source>
</evidence>
<evidence type="ECO:0000313" key="2">
    <source>
        <dbReference type="Proteomes" id="UP001268256"/>
    </source>
</evidence>
<accession>A0AAE4FRR7</accession>
<reference evidence="2" key="1">
    <citation type="submission" date="2023-07" db="EMBL/GenBank/DDBJ databases">
        <authorList>
            <person name="Luz R."/>
            <person name="Cordeiro R."/>
            <person name="Fonseca A."/>
            <person name="Goncalves V."/>
        </authorList>
    </citation>
    <scope>NUCLEOTIDE SEQUENCE [LARGE SCALE GENOMIC DNA]</scope>
    <source>
        <strain evidence="2">BACA0444</strain>
    </source>
</reference>
<keyword evidence="2" id="KW-1185">Reference proteome</keyword>
<organism evidence="1 2">
    <name type="scientific">Pseudocalidococcus azoricus BACA0444</name>
    <dbReference type="NCBI Taxonomy" id="2918990"/>
    <lineage>
        <taxon>Bacteria</taxon>
        <taxon>Bacillati</taxon>
        <taxon>Cyanobacteriota</taxon>
        <taxon>Cyanophyceae</taxon>
        <taxon>Acaryochloridales</taxon>
        <taxon>Thermosynechococcaceae</taxon>
        <taxon>Pseudocalidococcus</taxon>
        <taxon>Pseudocalidococcus azoricus</taxon>
    </lineage>
</organism>
<comment type="caution">
    <text evidence="1">The sequence shown here is derived from an EMBL/GenBank/DDBJ whole genome shotgun (WGS) entry which is preliminary data.</text>
</comment>
<name>A0AAE4FRR7_9CYAN</name>
<dbReference type="AlphaFoldDB" id="A0AAE4FRR7"/>
<dbReference type="EMBL" id="JAVMIP010000004">
    <property type="protein sequence ID" value="MDS3860543.1"/>
    <property type="molecule type" value="Genomic_DNA"/>
</dbReference>
<gene>
    <name evidence="1" type="ORF">RIF25_06935</name>
</gene>